<organism evidence="2">
    <name type="scientific">Triticum aestivum</name>
    <name type="common">Wheat</name>
    <dbReference type="NCBI Taxonomy" id="4565"/>
    <lineage>
        <taxon>Eukaryota</taxon>
        <taxon>Viridiplantae</taxon>
        <taxon>Streptophyta</taxon>
        <taxon>Embryophyta</taxon>
        <taxon>Tracheophyta</taxon>
        <taxon>Spermatophyta</taxon>
        <taxon>Magnoliopsida</taxon>
        <taxon>Liliopsida</taxon>
        <taxon>Poales</taxon>
        <taxon>Poaceae</taxon>
        <taxon>BOP clade</taxon>
        <taxon>Pooideae</taxon>
        <taxon>Triticodae</taxon>
        <taxon>Triticeae</taxon>
        <taxon>Triticinae</taxon>
        <taxon>Triticum</taxon>
    </lineage>
</organism>
<dbReference type="Gramene" id="TraesCS5A02G270400.1">
    <property type="protein sequence ID" value="TraesCS5A02G270400.1"/>
    <property type="gene ID" value="TraesCS5A02G270400"/>
</dbReference>
<dbReference type="Gramene" id="TraesCAD_scaffold_103005_01G000100.1">
    <property type="protein sequence ID" value="TraesCAD_scaffold_103005_01G000100.1"/>
    <property type="gene ID" value="TraesCAD_scaffold_103005_01G000100"/>
</dbReference>
<feature type="region of interest" description="Disordered" evidence="1">
    <location>
        <begin position="1"/>
        <end position="73"/>
    </location>
</feature>
<dbReference type="Gramene" id="TraesCLE_scaffold_092203_01G000100.1">
    <property type="protein sequence ID" value="TraesCLE_scaffold_092203_01G000100.1"/>
    <property type="gene ID" value="TraesCLE_scaffold_092203_01G000100"/>
</dbReference>
<dbReference type="Gramene" id="TraesRN5A0100679600.1">
    <property type="protein sequence ID" value="TraesRN5A0100679600.1"/>
    <property type="gene ID" value="TraesRN5A0100679600"/>
</dbReference>
<dbReference type="AlphaFoldDB" id="A0A3B6KKL2"/>
<reference evidence="2" key="2">
    <citation type="submission" date="2018-10" db="UniProtKB">
        <authorList>
            <consortium name="EnsemblPlants"/>
        </authorList>
    </citation>
    <scope>IDENTIFICATION</scope>
</reference>
<name>A0A3B6KKL2_WHEAT</name>
<proteinExistence type="predicted"/>
<feature type="compositionally biased region" description="Low complexity" evidence="1">
    <location>
        <begin position="23"/>
        <end position="38"/>
    </location>
</feature>
<reference evidence="2" key="1">
    <citation type="submission" date="2018-08" db="EMBL/GenBank/DDBJ databases">
        <authorList>
            <person name="Rossello M."/>
        </authorList>
    </citation>
    <scope>NUCLEOTIDE SEQUENCE [LARGE SCALE GENOMIC DNA]</scope>
    <source>
        <strain evidence="2">cv. Chinese Spring</strain>
    </source>
</reference>
<evidence type="ECO:0000256" key="1">
    <source>
        <dbReference type="SAM" id="MobiDB-lite"/>
    </source>
</evidence>
<evidence type="ECO:0000313" key="2">
    <source>
        <dbReference type="EnsemblPlants" id="TraesCS5A02G270400.1"/>
    </source>
</evidence>
<dbReference type="EnsemblPlants" id="TraesCS5A02G270400.1">
    <property type="protein sequence ID" value="TraesCS5A02G270400.1"/>
    <property type="gene ID" value="TraesCS5A02G270400"/>
</dbReference>
<accession>A0A3B6KKL2</accession>
<dbReference type="Gramene" id="TraesCS5A03G0666500.1">
    <property type="protein sequence ID" value="TraesCS5A03G0666500.1.CDS"/>
    <property type="gene ID" value="TraesCS5A03G0666500"/>
</dbReference>
<keyword evidence="3" id="KW-1185">Reference proteome</keyword>
<dbReference type="Proteomes" id="UP000019116">
    <property type="component" value="Chromosome 5A"/>
</dbReference>
<sequence length="73" mass="7358">MAAKAQSGFVPPTLGPPGQQNDQPYAPAEASQQAPSPSTGKALSTGTIPDPSNGNNSYASRTPYNADDGKGII</sequence>
<protein>
    <submittedName>
        <fullName evidence="2">Uncharacterized protein</fullName>
    </submittedName>
</protein>
<dbReference type="Gramene" id="TraesROB_scaffold_092475_01G000100.1">
    <property type="protein sequence ID" value="TraesROB_scaffold_092475_01G000100.1"/>
    <property type="gene ID" value="TraesROB_scaffold_092475_01G000100"/>
</dbReference>
<feature type="compositionally biased region" description="Polar residues" evidence="1">
    <location>
        <begin position="39"/>
        <end position="63"/>
    </location>
</feature>
<evidence type="ECO:0000313" key="3">
    <source>
        <dbReference type="Proteomes" id="UP000019116"/>
    </source>
</evidence>